<organism evidence="4 5">
    <name type="scientific">Rhodobacter capsulatus</name>
    <name type="common">Rhodopseudomonas capsulata</name>
    <dbReference type="NCBI Taxonomy" id="1061"/>
    <lineage>
        <taxon>Bacteria</taxon>
        <taxon>Pseudomonadati</taxon>
        <taxon>Pseudomonadota</taxon>
        <taxon>Alphaproteobacteria</taxon>
        <taxon>Rhodobacterales</taxon>
        <taxon>Rhodobacter group</taxon>
        <taxon>Rhodobacter</taxon>
    </lineage>
</organism>
<feature type="compositionally biased region" description="Basic and acidic residues" evidence="1">
    <location>
        <begin position="241"/>
        <end position="255"/>
    </location>
</feature>
<dbReference type="InterPro" id="IPR011723">
    <property type="entry name" value="Znf/thioredoxin_put"/>
</dbReference>
<feature type="compositionally biased region" description="Acidic residues" evidence="1">
    <location>
        <begin position="146"/>
        <end position="160"/>
    </location>
</feature>
<dbReference type="OrthoDB" id="7159357at2"/>
<feature type="domain" description="Zinc finger/thioredoxin putative" evidence="3">
    <location>
        <begin position="1"/>
        <end position="36"/>
    </location>
</feature>
<keyword evidence="2" id="KW-0812">Transmembrane</keyword>
<feature type="compositionally biased region" description="Low complexity" evidence="1">
    <location>
        <begin position="220"/>
        <end position="230"/>
    </location>
</feature>
<keyword evidence="2" id="KW-0472">Membrane</keyword>
<protein>
    <recommendedName>
        <fullName evidence="3">Zinc finger/thioredoxin putative domain-containing protein</fullName>
    </recommendedName>
</protein>
<evidence type="ECO:0000256" key="2">
    <source>
        <dbReference type="SAM" id="Phobius"/>
    </source>
</evidence>
<comment type="caution">
    <text evidence="4">The sequence shown here is derived from an EMBL/GenBank/DDBJ whole genome shotgun (WGS) entry which is preliminary data.</text>
</comment>
<feature type="compositionally biased region" description="Basic and acidic residues" evidence="1">
    <location>
        <begin position="347"/>
        <end position="359"/>
    </location>
</feature>
<proteinExistence type="predicted"/>
<reference evidence="4 5" key="1">
    <citation type="submission" date="2019-04" db="EMBL/GenBank/DDBJ databases">
        <title>Draft Whole-Genome sequence of the purple photosynthetic bacterium Rhodobacter capsulatus SP108 with an indigenous class A beta-lactamase.</title>
        <authorList>
            <person name="Robertson S."/>
            <person name="Meyer T.E."/>
            <person name="Kyndt J.A."/>
        </authorList>
    </citation>
    <scope>NUCLEOTIDE SEQUENCE [LARGE SCALE GENOMIC DNA]</scope>
    <source>
        <strain evidence="4 5">SP108</strain>
    </source>
</reference>
<sequence>MRLICPRCGAQYEVDDVVIPAAGRDVQCSGCGQTWFQPSRQMLDAAADGPAPGAPEPQLAALPDRAADTDLAADPEPEAWPEPEPEDWPELAPPPELAPQPEPAPRPEPAQAEPAQAEPAAPIGTEAAAPEIEALDWAVPSVPADPEPEPADLDPAEVEADVTQAIAELMRAHPLTPPEDPDPAPPETAQPEAAQPEPRSLTPAAVTPPPTPHPASGDLGPAPRAGAIPRRPLDENLMAILREEAEREAAARRAEGTGIETQDEMNLDPVLPLVAPVPPAPIPPAPMPPAPMPPTPAAVAPVQPQRIAPSLRAEPRRVPDFSDLNSWDDTGHPADLTEGPDPAPSDSAERAPRRQRLPDIDEINSSLRASADRAGDIAALGPMQAQQDTRSGFRLGFSMVLLLSALALLVYAYAPQLGGRVPALTPLLDSYVATVDAARIWLDAQLRGVIAAMQAETPQG</sequence>
<dbReference type="EMBL" id="SWJZ01000025">
    <property type="protein sequence ID" value="TKD21794.1"/>
    <property type="molecule type" value="Genomic_DNA"/>
</dbReference>
<feature type="region of interest" description="Disordered" evidence="1">
    <location>
        <begin position="44"/>
        <end position="267"/>
    </location>
</feature>
<feature type="compositionally biased region" description="Pro residues" evidence="1">
    <location>
        <begin position="175"/>
        <end position="188"/>
    </location>
</feature>
<dbReference type="AlphaFoldDB" id="A0A4U1JRY0"/>
<evidence type="ECO:0000259" key="3">
    <source>
        <dbReference type="Pfam" id="PF13717"/>
    </source>
</evidence>
<dbReference type="NCBIfam" id="TIGR02098">
    <property type="entry name" value="MJ0042_CXXC"/>
    <property type="match status" value="1"/>
</dbReference>
<name>A0A4U1JRY0_RHOCA</name>
<feature type="compositionally biased region" description="Low complexity" evidence="1">
    <location>
        <begin position="189"/>
        <end position="205"/>
    </location>
</feature>
<feature type="region of interest" description="Disordered" evidence="1">
    <location>
        <begin position="279"/>
        <end position="364"/>
    </location>
</feature>
<feature type="compositionally biased region" description="Pro residues" evidence="1">
    <location>
        <begin position="91"/>
        <end position="108"/>
    </location>
</feature>
<dbReference type="Pfam" id="PF13717">
    <property type="entry name" value="Zn_ribbon_4"/>
    <property type="match status" value="1"/>
</dbReference>
<evidence type="ECO:0000256" key="1">
    <source>
        <dbReference type="SAM" id="MobiDB-lite"/>
    </source>
</evidence>
<feature type="compositionally biased region" description="Low complexity" evidence="1">
    <location>
        <begin position="109"/>
        <end position="122"/>
    </location>
</feature>
<dbReference type="RefSeq" id="WP_136905733.1">
    <property type="nucleotide sequence ID" value="NZ_SWJZ01000025.1"/>
</dbReference>
<feature type="compositionally biased region" description="Low complexity" evidence="1">
    <location>
        <begin position="297"/>
        <end position="309"/>
    </location>
</feature>
<feature type="compositionally biased region" description="Pro residues" evidence="1">
    <location>
        <begin position="279"/>
        <end position="296"/>
    </location>
</feature>
<evidence type="ECO:0000313" key="4">
    <source>
        <dbReference type="EMBL" id="TKD21794.1"/>
    </source>
</evidence>
<evidence type="ECO:0000313" key="5">
    <source>
        <dbReference type="Proteomes" id="UP000310597"/>
    </source>
</evidence>
<keyword evidence="2" id="KW-1133">Transmembrane helix</keyword>
<gene>
    <name evidence="4" type="ORF">FBT96_07735</name>
</gene>
<dbReference type="Proteomes" id="UP000310597">
    <property type="component" value="Unassembled WGS sequence"/>
</dbReference>
<accession>A0A4U1JRY0</accession>
<feature type="transmembrane region" description="Helical" evidence="2">
    <location>
        <begin position="393"/>
        <end position="414"/>
    </location>
</feature>
<feature type="compositionally biased region" description="Acidic residues" evidence="1">
    <location>
        <begin position="71"/>
        <end position="89"/>
    </location>
</feature>